<dbReference type="OrthoDB" id="4088666at2759"/>
<evidence type="ECO:0000313" key="1">
    <source>
        <dbReference type="EMBL" id="VVT50167.1"/>
    </source>
</evidence>
<reference evidence="1 2" key="1">
    <citation type="submission" date="2019-09" db="EMBL/GenBank/DDBJ databases">
        <authorList>
            <person name="Brejova B."/>
        </authorList>
    </citation>
    <scope>NUCLEOTIDE SEQUENCE [LARGE SCALE GENOMIC DNA]</scope>
</reference>
<keyword evidence="2" id="KW-1185">Reference proteome</keyword>
<name>A0A5E8BKP8_9ASCO</name>
<accession>A0A5E8BKP8</accession>
<organism evidence="1 2">
    <name type="scientific">Magnusiomyces paraingens</name>
    <dbReference type="NCBI Taxonomy" id="2606893"/>
    <lineage>
        <taxon>Eukaryota</taxon>
        <taxon>Fungi</taxon>
        <taxon>Dikarya</taxon>
        <taxon>Ascomycota</taxon>
        <taxon>Saccharomycotina</taxon>
        <taxon>Dipodascomycetes</taxon>
        <taxon>Dipodascales</taxon>
        <taxon>Dipodascaceae</taxon>
        <taxon>Magnusiomyces</taxon>
    </lineage>
</organism>
<dbReference type="Proteomes" id="UP000398389">
    <property type="component" value="Unassembled WGS sequence"/>
</dbReference>
<dbReference type="Pfam" id="PF20977">
    <property type="entry name" value="GatF"/>
    <property type="match status" value="1"/>
</dbReference>
<dbReference type="EMBL" id="CABVLU010000002">
    <property type="protein sequence ID" value="VVT50167.1"/>
    <property type="molecule type" value="Genomic_DNA"/>
</dbReference>
<evidence type="ECO:0008006" key="3">
    <source>
        <dbReference type="Google" id="ProtNLM"/>
    </source>
</evidence>
<evidence type="ECO:0000313" key="2">
    <source>
        <dbReference type="Proteomes" id="UP000398389"/>
    </source>
</evidence>
<protein>
    <recommendedName>
        <fullName evidence="3">Glutamyl-tRNA(Gln) amidotransferase subunit F, mitochondrial</fullName>
    </recommendedName>
</protein>
<proteinExistence type="predicted"/>
<dbReference type="AlphaFoldDB" id="A0A5E8BKP8"/>
<dbReference type="GeneID" id="43581452"/>
<gene>
    <name evidence="1" type="ORF">SAPINGB_P002634</name>
</gene>
<dbReference type="RefSeq" id="XP_031853243.1">
    <property type="nucleotide sequence ID" value="XM_031997352.1"/>
</dbReference>
<sequence length="163" mass="17882">MITSRILRAPFVQKTLSSKAAIADYLATPSWASSQLFATKTIAQQDSLTSPESTPENEPVLDSKLVAKLVRQAGLPPVPEGSAREQAILADLRSQLVFVDHICEVETQNLTPLVRLGDPVIKLSFENMATPIKPNQSKWVPTSLASEKNASFYVLKEGLRHED</sequence>